<dbReference type="SUPFAM" id="SSF48403">
    <property type="entry name" value="Ankyrin repeat"/>
    <property type="match status" value="1"/>
</dbReference>
<evidence type="ECO:0000256" key="3">
    <source>
        <dbReference type="PROSITE-ProRule" id="PRU00023"/>
    </source>
</evidence>
<feature type="transmembrane region" description="Helical" evidence="5">
    <location>
        <begin position="566"/>
        <end position="584"/>
    </location>
</feature>
<evidence type="ECO:0000313" key="6">
    <source>
        <dbReference type="EMBL" id="OLQ12509.1"/>
    </source>
</evidence>
<evidence type="ECO:0000256" key="2">
    <source>
        <dbReference type="ARBA" id="ARBA00023043"/>
    </source>
</evidence>
<keyword evidence="5" id="KW-0812">Transmembrane</keyword>
<keyword evidence="2 3" id="KW-0040">ANK repeat</keyword>
<protein>
    <submittedName>
        <fullName evidence="6">Uncharacterized protein</fullName>
    </submittedName>
</protein>
<keyword evidence="7" id="KW-1185">Reference proteome</keyword>
<comment type="caution">
    <text evidence="6">The sequence shown here is derived from an EMBL/GenBank/DDBJ whole genome shotgun (WGS) entry which is preliminary data.</text>
</comment>
<dbReference type="SMART" id="SM00248">
    <property type="entry name" value="ANK"/>
    <property type="match status" value="2"/>
</dbReference>
<feature type="transmembrane region" description="Helical" evidence="5">
    <location>
        <begin position="384"/>
        <end position="405"/>
    </location>
</feature>
<reference evidence="6 7" key="1">
    <citation type="submission" date="2016-02" db="EMBL/GenBank/DDBJ databases">
        <title>Genome analysis of coral dinoflagellate symbionts highlights evolutionary adaptations to a symbiotic lifestyle.</title>
        <authorList>
            <person name="Aranda M."/>
            <person name="Li Y."/>
            <person name="Liew Y.J."/>
            <person name="Baumgarten S."/>
            <person name="Simakov O."/>
            <person name="Wilson M."/>
            <person name="Piel J."/>
            <person name="Ashoor H."/>
            <person name="Bougouffa S."/>
            <person name="Bajic V.B."/>
            <person name="Ryu T."/>
            <person name="Ravasi T."/>
            <person name="Bayer T."/>
            <person name="Micklem G."/>
            <person name="Kim H."/>
            <person name="Bhak J."/>
            <person name="Lajeunesse T.C."/>
            <person name="Voolstra C.R."/>
        </authorList>
    </citation>
    <scope>NUCLEOTIDE SEQUENCE [LARGE SCALE GENOMIC DNA]</scope>
    <source>
        <strain evidence="6 7">CCMP2467</strain>
    </source>
</reference>
<organism evidence="6 7">
    <name type="scientific">Symbiodinium microadriaticum</name>
    <name type="common">Dinoflagellate</name>
    <name type="synonym">Zooxanthella microadriatica</name>
    <dbReference type="NCBI Taxonomy" id="2951"/>
    <lineage>
        <taxon>Eukaryota</taxon>
        <taxon>Sar</taxon>
        <taxon>Alveolata</taxon>
        <taxon>Dinophyceae</taxon>
        <taxon>Suessiales</taxon>
        <taxon>Symbiodiniaceae</taxon>
        <taxon>Symbiodinium</taxon>
    </lineage>
</organism>
<dbReference type="PANTHER" id="PTHR24201:SF16">
    <property type="entry name" value="ANKYRIN-1-LIKE-RELATED"/>
    <property type="match status" value="1"/>
</dbReference>
<dbReference type="GO" id="GO:0005634">
    <property type="term" value="C:nucleus"/>
    <property type="evidence" value="ECO:0007669"/>
    <property type="project" value="TreeGrafter"/>
</dbReference>
<dbReference type="Proteomes" id="UP000186817">
    <property type="component" value="Unassembled WGS sequence"/>
</dbReference>
<dbReference type="PANTHER" id="PTHR24201">
    <property type="entry name" value="ANK_REP_REGION DOMAIN-CONTAINING PROTEIN"/>
    <property type="match status" value="1"/>
</dbReference>
<evidence type="ECO:0000256" key="5">
    <source>
        <dbReference type="SAM" id="Phobius"/>
    </source>
</evidence>
<feature type="repeat" description="ANK" evidence="3">
    <location>
        <begin position="1262"/>
        <end position="1294"/>
    </location>
</feature>
<dbReference type="Pfam" id="PF12796">
    <property type="entry name" value="Ank_2"/>
    <property type="match status" value="1"/>
</dbReference>
<accession>A0A1Q9EYM2</accession>
<dbReference type="EMBL" id="LSRX01000042">
    <property type="protein sequence ID" value="OLQ12509.1"/>
    <property type="molecule type" value="Genomic_DNA"/>
</dbReference>
<dbReference type="InterPro" id="IPR050776">
    <property type="entry name" value="Ank_Repeat/CDKN_Inhibitor"/>
</dbReference>
<feature type="region of interest" description="Disordered" evidence="4">
    <location>
        <begin position="1"/>
        <end position="24"/>
    </location>
</feature>
<dbReference type="PROSITE" id="PS50088">
    <property type="entry name" value="ANK_REPEAT"/>
    <property type="match status" value="2"/>
</dbReference>
<dbReference type="PROSITE" id="PS50297">
    <property type="entry name" value="ANK_REP_REGION"/>
    <property type="match status" value="1"/>
</dbReference>
<feature type="repeat" description="ANK" evidence="3">
    <location>
        <begin position="1230"/>
        <end position="1262"/>
    </location>
</feature>
<evidence type="ECO:0000313" key="7">
    <source>
        <dbReference type="Proteomes" id="UP000186817"/>
    </source>
</evidence>
<dbReference type="OrthoDB" id="414426at2759"/>
<dbReference type="Gene3D" id="1.25.40.20">
    <property type="entry name" value="Ankyrin repeat-containing domain"/>
    <property type="match status" value="1"/>
</dbReference>
<feature type="transmembrane region" description="Helical" evidence="5">
    <location>
        <begin position="623"/>
        <end position="645"/>
    </location>
</feature>
<gene>
    <name evidence="6" type="ORF">AK812_SmicGene3567</name>
</gene>
<dbReference type="InterPro" id="IPR002110">
    <property type="entry name" value="Ankyrin_rpt"/>
</dbReference>
<feature type="transmembrane region" description="Helical" evidence="5">
    <location>
        <begin position="542"/>
        <end position="560"/>
    </location>
</feature>
<keyword evidence="5" id="KW-0472">Membrane</keyword>
<evidence type="ECO:0000256" key="1">
    <source>
        <dbReference type="ARBA" id="ARBA00022737"/>
    </source>
</evidence>
<proteinExistence type="predicted"/>
<dbReference type="InterPro" id="IPR036770">
    <property type="entry name" value="Ankyrin_rpt-contain_sf"/>
</dbReference>
<sequence>MAADMQGSESLDIHGGEGPIEENTGTIFHFSAGILEAYLRDEYGIRKIQEEEGWVESPEEDSAEIANAERIEQRAQEMNGEFTGRWETLHSEAMRTERHVYVAADGSANFQTSAFQQRISTSFTLEDQPMSALVVGAVTSDLKQTWSLNQVLRRSHRTDAYLSSPIVEAIVTATCTPFYLTSGIRTDSSDVIHARQECRHAAYESDASEFDFESLVFPAPDFNFLHSREFFLSDDPGCAQPLEGLTVEPIPADAAAKQALAEQRFVVKQARDMMKSVAHHDDAYLKEKMKMRKAMQDVQHAPAVELHMFPSSLENGTSAQWNVLLIPRCPEVFGRTLYLCQPPTHAKSSCVAKLRLKALPPRFRRLVWKWDPDLDTRRSAPHRFILVIEITLVLVVCSFVVKTLLSALKLHRVRGEPGTSMVESAKEELLSAQGPTTYLLSQHALLHDWPEGKAAEVLEAGTEVVVHEVRLLPVGWWESIRSLGCACNTVWGKVKEPRADVQEAWIVLFQDASCVVPPGQQKSVYTANSELLFSLPVMLRHMLLLCASYISVLWLAASQLRGFDDVSTFALAVSCFAIHFLVLLQRMHWYRKALEHDEALEQRKLLRLTEDFQGCSGFGLDSFNVLLVLILVGLAVELVELVQISSRASDVLPLGTLVLNLGIHAASRRQALRARLWWRRPQAKASELLATAGEQLPITSDKPRKLSRGRAVKALAMEYCTHAISSAGLVVLVAMCLDWLQMRGEITHMAWSRGHLVHPSSSTGFHNTLLLDMNADALTVDLDLGRHTRSINCIVQHTLLPPYHFPYEEIQGKHASRFELSVPRLPFYSRATFVAGGAHRNTLYVVHIIRLGEAMDISLNGAFPNRDPFLETRRLQYLEDHVEWYLPNISGQATLSLRIRPVSFAPLVPGGSDASLAEVPQVVDSCRCGNITAGFGNACDLQVEIPGHRLCVFVAEATRELGHLHHLSGVAGTSSELNAWLLNTTVSGKRVGLNIPEEPPVRYFQPLNNSRMQVVESTFKLTLAAEGLSRQGSQILVSITEDATDSEVTSIPVMFLFLAPPVVLTVDQDSQGDSCFLLPAFHATAEFRTEYMLCGGLSDVDQIATTVSDTRFQVVRQHESSRPGCGEYMDHRLELRVVRKPETNCSGWCKSYQARTEDYDLAVVKSAGHCLRQAMELDDSESMERIIKQQGAALPCVAELGLLGEAVSRNQSAVVKMMLGDKVSWNQTSGGGTPLQIAGMNGNIAMLRLLLEANADLNDQSHGPTALAYASEQCQVPAVRFLLDNGARADVGPRTEDTSEEECKHNPLLYLLMDRAAHCGIEAKQETAKLLLDKNVTKGIPAGCTGRVVQRIMRETFDLTDLELMVQSGADVEEAMSLMASFTYKIGDAARKAFICSAVPLLVDRNASMEDLLEKVAVDCDVELFSELFRPGGKNHGDVDYIRDEARGADCKNDAAKTAILELIDKDLQRN</sequence>
<keyword evidence="1" id="KW-0677">Repeat</keyword>
<keyword evidence="5" id="KW-1133">Transmembrane helix</keyword>
<name>A0A1Q9EYM2_SYMMI</name>
<evidence type="ECO:0000256" key="4">
    <source>
        <dbReference type="SAM" id="MobiDB-lite"/>
    </source>
</evidence>